<accession>A2DGJ7</accession>
<keyword evidence="4" id="KW-0067">ATP-binding</keyword>
<dbReference type="OrthoDB" id="10259640at2759"/>
<name>A2DGJ7_TRIV3</name>
<keyword evidence="3 6" id="KW-0347">Helicase</keyword>
<dbReference type="Pfam" id="PF00270">
    <property type="entry name" value="DEAD"/>
    <property type="match status" value="1"/>
</dbReference>
<dbReference type="SUPFAM" id="SSF52540">
    <property type="entry name" value="P-loop containing nucleoside triphosphate hydrolases"/>
    <property type="match status" value="1"/>
</dbReference>
<evidence type="ECO:0000313" key="6">
    <source>
        <dbReference type="EMBL" id="EAY20384.1"/>
    </source>
</evidence>
<dbReference type="GO" id="GO:0005524">
    <property type="term" value="F:ATP binding"/>
    <property type="evidence" value="ECO:0007669"/>
    <property type="project" value="UniProtKB-KW"/>
</dbReference>
<evidence type="ECO:0000256" key="3">
    <source>
        <dbReference type="ARBA" id="ARBA00022806"/>
    </source>
</evidence>
<dbReference type="InterPro" id="IPR027417">
    <property type="entry name" value="P-loop_NTPase"/>
</dbReference>
<dbReference type="PANTHER" id="PTHR47959">
    <property type="entry name" value="ATP-DEPENDENT RNA HELICASE RHLE-RELATED"/>
    <property type="match status" value="1"/>
</dbReference>
<feature type="domain" description="Helicase ATP-binding" evidence="5">
    <location>
        <begin position="47"/>
        <end position="156"/>
    </location>
</feature>
<dbReference type="eggNOG" id="KOG0342">
    <property type="taxonomic scope" value="Eukaryota"/>
</dbReference>
<evidence type="ECO:0000256" key="1">
    <source>
        <dbReference type="ARBA" id="ARBA00022741"/>
    </source>
</evidence>
<organism evidence="6 7">
    <name type="scientific">Trichomonas vaginalis (strain ATCC PRA-98 / G3)</name>
    <dbReference type="NCBI Taxonomy" id="412133"/>
    <lineage>
        <taxon>Eukaryota</taxon>
        <taxon>Metamonada</taxon>
        <taxon>Parabasalia</taxon>
        <taxon>Trichomonadida</taxon>
        <taxon>Trichomonadidae</taxon>
        <taxon>Trichomonas</taxon>
    </lineage>
</organism>
<sequence length="156" mass="16735">MEATSTEVVENENHDDTFTSLKVCEGAKGVLTKLPFEKMFPIQKKAIPLLLEGADVVGAAKTGSGKTLAFVIPAINLLISKNISKSEGIAVLILVPTHELASQIFDVVSSLILDLDISVGLFCGGSNIKTDIEQYKQGLNMIIATPGRLCDHIKLR</sequence>
<dbReference type="InParanoid" id="A2DGJ7"/>
<dbReference type="PROSITE" id="PS51192">
    <property type="entry name" value="HELICASE_ATP_BIND_1"/>
    <property type="match status" value="1"/>
</dbReference>
<evidence type="ECO:0000313" key="7">
    <source>
        <dbReference type="Proteomes" id="UP000001542"/>
    </source>
</evidence>
<dbReference type="EMBL" id="DS113198">
    <property type="protein sequence ID" value="EAY20384.1"/>
    <property type="molecule type" value="Genomic_DNA"/>
</dbReference>
<evidence type="ECO:0000259" key="5">
    <source>
        <dbReference type="PROSITE" id="PS51192"/>
    </source>
</evidence>
<keyword evidence="7" id="KW-1185">Reference proteome</keyword>
<dbReference type="VEuPathDB" id="TrichDB:TVAGG3_0998230"/>
<dbReference type="Proteomes" id="UP000001542">
    <property type="component" value="Unassembled WGS sequence"/>
</dbReference>
<dbReference type="GO" id="GO:0016787">
    <property type="term" value="F:hydrolase activity"/>
    <property type="evidence" value="ECO:0007669"/>
    <property type="project" value="UniProtKB-KW"/>
</dbReference>
<keyword evidence="1" id="KW-0547">Nucleotide-binding</keyword>
<reference evidence="6" key="2">
    <citation type="journal article" date="2007" name="Science">
        <title>Draft genome sequence of the sexually transmitted pathogen Trichomonas vaginalis.</title>
        <authorList>
            <person name="Carlton J.M."/>
            <person name="Hirt R.P."/>
            <person name="Silva J.C."/>
            <person name="Delcher A.L."/>
            <person name="Schatz M."/>
            <person name="Zhao Q."/>
            <person name="Wortman J.R."/>
            <person name="Bidwell S.L."/>
            <person name="Alsmark U.C.M."/>
            <person name="Besteiro S."/>
            <person name="Sicheritz-Ponten T."/>
            <person name="Noel C.J."/>
            <person name="Dacks J.B."/>
            <person name="Foster P.G."/>
            <person name="Simillion C."/>
            <person name="Van de Peer Y."/>
            <person name="Miranda-Saavedra D."/>
            <person name="Barton G.J."/>
            <person name="Westrop G.D."/>
            <person name="Mueller S."/>
            <person name="Dessi D."/>
            <person name="Fiori P.L."/>
            <person name="Ren Q."/>
            <person name="Paulsen I."/>
            <person name="Zhang H."/>
            <person name="Bastida-Corcuera F.D."/>
            <person name="Simoes-Barbosa A."/>
            <person name="Brown M.T."/>
            <person name="Hayes R.D."/>
            <person name="Mukherjee M."/>
            <person name="Okumura C.Y."/>
            <person name="Schneider R."/>
            <person name="Smith A.J."/>
            <person name="Vanacova S."/>
            <person name="Villalvazo M."/>
            <person name="Haas B.J."/>
            <person name="Pertea M."/>
            <person name="Feldblyum T.V."/>
            <person name="Utterback T.R."/>
            <person name="Shu C.L."/>
            <person name="Osoegawa K."/>
            <person name="de Jong P.J."/>
            <person name="Hrdy I."/>
            <person name="Horvathova L."/>
            <person name="Zubacova Z."/>
            <person name="Dolezal P."/>
            <person name="Malik S.B."/>
            <person name="Logsdon J.M. Jr."/>
            <person name="Henze K."/>
            <person name="Gupta A."/>
            <person name="Wang C.C."/>
            <person name="Dunne R.L."/>
            <person name="Upcroft J.A."/>
            <person name="Upcroft P."/>
            <person name="White O."/>
            <person name="Salzberg S.L."/>
            <person name="Tang P."/>
            <person name="Chiu C.-H."/>
            <person name="Lee Y.-S."/>
            <person name="Embley T.M."/>
            <person name="Coombs G.H."/>
            <person name="Mottram J.C."/>
            <person name="Tachezy J."/>
            <person name="Fraser-Liggett C.M."/>
            <person name="Johnson P.J."/>
        </authorList>
    </citation>
    <scope>NUCLEOTIDE SEQUENCE [LARGE SCALE GENOMIC DNA]</scope>
    <source>
        <strain evidence="6">G3</strain>
    </source>
</reference>
<keyword evidence="2" id="KW-0378">Hydrolase</keyword>
<reference evidence="6" key="1">
    <citation type="submission" date="2006-10" db="EMBL/GenBank/DDBJ databases">
        <authorList>
            <person name="Amadeo P."/>
            <person name="Zhao Q."/>
            <person name="Wortman J."/>
            <person name="Fraser-Liggett C."/>
            <person name="Carlton J."/>
        </authorList>
    </citation>
    <scope>NUCLEOTIDE SEQUENCE</scope>
    <source>
        <strain evidence="6">G3</strain>
    </source>
</reference>
<dbReference type="SMART" id="SM00487">
    <property type="entry name" value="DEXDc"/>
    <property type="match status" value="1"/>
</dbReference>
<dbReference type="InterPro" id="IPR011545">
    <property type="entry name" value="DEAD/DEAH_box_helicase_dom"/>
</dbReference>
<dbReference type="GO" id="GO:0004386">
    <property type="term" value="F:helicase activity"/>
    <property type="evidence" value="ECO:0007669"/>
    <property type="project" value="UniProtKB-KW"/>
</dbReference>
<dbReference type="Gene3D" id="3.40.50.300">
    <property type="entry name" value="P-loop containing nucleotide triphosphate hydrolases"/>
    <property type="match status" value="1"/>
</dbReference>
<dbReference type="RefSeq" id="XP_001581370.1">
    <property type="nucleotide sequence ID" value="XM_001581320.1"/>
</dbReference>
<dbReference type="CDD" id="cd00268">
    <property type="entry name" value="DEADc"/>
    <property type="match status" value="1"/>
</dbReference>
<dbReference type="OMA" id="HTVCKAF"/>
<dbReference type="STRING" id="5722.A2DGJ7"/>
<dbReference type="AlphaFoldDB" id="A2DGJ7"/>
<proteinExistence type="predicted"/>
<protein>
    <submittedName>
        <fullName evidence="6">DEAD/DEAH box helicase family protein</fullName>
    </submittedName>
</protein>
<evidence type="ECO:0000256" key="2">
    <source>
        <dbReference type="ARBA" id="ARBA00022801"/>
    </source>
</evidence>
<dbReference type="PANTHER" id="PTHR47959:SF1">
    <property type="entry name" value="ATP-DEPENDENT RNA HELICASE DBPA"/>
    <property type="match status" value="1"/>
</dbReference>
<gene>
    <name evidence="6" type="ORF">TVAG_109960</name>
</gene>
<dbReference type="KEGG" id="tva:5465923"/>
<dbReference type="VEuPathDB" id="TrichDB:TVAG_120130"/>
<dbReference type="InterPro" id="IPR014001">
    <property type="entry name" value="Helicase_ATP-bd"/>
</dbReference>
<evidence type="ECO:0000256" key="4">
    <source>
        <dbReference type="ARBA" id="ARBA00022840"/>
    </source>
</evidence>
<dbReference type="InterPro" id="IPR050079">
    <property type="entry name" value="DEAD_box_RNA_helicase"/>
</dbReference>
<dbReference type="InterPro" id="IPR044742">
    <property type="entry name" value="DEAD/DEAH_RhlB"/>
</dbReference>
<dbReference type="GO" id="GO:0003676">
    <property type="term" value="F:nucleic acid binding"/>
    <property type="evidence" value="ECO:0007669"/>
    <property type="project" value="InterPro"/>
</dbReference>